<keyword evidence="2" id="KW-1185">Reference proteome</keyword>
<organism evidence="1 2">
    <name type="scientific">Ostreococcus tauri virus OtV5</name>
    <dbReference type="NCBI Taxonomy" id="1785753"/>
    <lineage>
        <taxon>Viruses</taxon>
        <taxon>Varidnaviria</taxon>
        <taxon>Bamfordvirae</taxon>
        <taxon>Nucleocytoviricota</taxon>
        <taxon>Megaviricetes</taxon>
        <taxon>Algavirales</taxon>
        <taxon>Phycodnaviridae</taxon>
        <taxon>Prasinovirus</taxon>
        <taxon>Prasinovirus ostreotauri</taxon>
    </lineage>
</organism>
<dbReference type="RefSeq" id="YP_001648096.1">
    <property type="nucleotide sequence ID" value="NC_010191.2"/>
</dbReference>
<dbReference type="KEGG" id="vg:5845643"/>
<accession>A9YVR7</accession>
<name>A9YVR7_9PHYC</name>
<gene>
    <name evidence="1" type="ORF">OtV5_019c</name>
</gene>
<evidence type="ECO:0000313" key="1">
    <source>
        <dbReference type="EMBL" id="ABY27800.1"/>
    </source>
</evidence>
<dbReference type="GeneID" id="5845643"/>
<reference evidence="1 2" key="1">
    <citation type="journal article" date="2008" name="PLoS ONE">
        <title>Life-cycle and genome of OtV5, a large DNA virus of the pelagic marine unicellular green alga Ostreococcus tauri.</title>
        <authorList>
            <person name="Derelle E."/>
            <person name="Ferraz C."/>
            <person name="Escande M.L."/>
            <person name="Eychenie S."/>
            <person name="Cooke R."/>
            <person name="Piganeau G."/>
            <person name="Desdevises Y."/>
            <person name="Bellec L."/>
            <person name="Moreau H."/>
            <person name="Grimsley N."/>
        </authorList>
    </citation>
    <scope>NUCLEOTIDE SEQUENCE [LARGE SCALE GENOMIC DNA]</scope>
    <source>
        <strain evidence="1 2">OtV5</strain>
    </source>
</reference>
<proteinExistence type="predicted"/>
<sequence>MYIRFWIASSQMAPYQPPNSHYSQMDVSDYDEDHIFAFIGKTGKRFYWLTRLLSLDYLWYDRERKVIEIWGPYYTHQNKQSEHVIRCELDFFQPKLEENTSIQQDEHVQETPVAC</sequence>
<protein>
    <submittedName>
        <fullName evidence="1">Uncharacterized protein</fullName>
    </submittedName>
</protein>
<evidence type="ECO:0000313" key="2">
    <source>
        <dbReference type="Proteomes" id="UP000203890"/>
    </source>
</evidence>
<dbReference type="Proteomes" id="UP000203890">
    <property type="component" value="Segment"/>
</dbReference>
<dbReference type="OrthoDB" id="16614at10239"/>
<dbReference type="EMBL" id="EU304328">
    <property type="protein sequence ID" value="ABY27800.1"/>
    <property type="molecule type" value="Genomic_DNA"/>
</dbReference>